<organism evidence="3">
    <name type="scientific">Echinostoma caproni</name>
    <dbReference type="NCBI Taxonomy" id="27848"/>
    <lineage>
        <taxon>Eukaryota</taxon>
        <taxon>Metazoa</taxon>
        <taxon>Spiralia</taxon>
        <taxon>Lophotrochozoa</taxon>
        <taxon>Platyhelminthes</taxon>
        <taxon>Trematoda</taxon>
        <taxon>Digenea</taxon>
        <taxon>Plagiorchiida</taxon>
        <taxon>Echinostomata</taxon>
        <taxon>Echinostomatoidea</taxon>
        <taxon>Echinostomatidae</taxon>
        <taxon>Echinostoma</taxon>
    </lineage>
</organism>
<keyword evidence="2" id="KW-1185">Reference proteome</keyword>
<sequence>MSSTNYRRLSAATVERLTEHEYLNCVSTSVHEEIAATLELVIKRLSSMFDWSSTDIVSPSFAPQLFLALCEMCGRLIRLLTPDQIRAALSNDSVPEDGFLVRWLRRLSATEIQKHMPEALFGLLVHGLALMIGVSQCSNTPVESAEEQVYSDHTVSSDKSERLV</sequence>
<evidence type="ECO:0000313" key="2">
    <source>
        <dbReference type="Proteomes" id="UP000272942"/>
    </source>
</evidence>
<dbReference type="Proteomes" id="UP000272942">
    <property type="component" value="Unassembled WGS sequence"/>
</dbReference>
<dbReference type="AlphaFoldDB" id="A0A183B0E7"/>
<protein>
    <submittedName>
        <fullName evidence="3">Dilute domain-containing protein</fullName>
    </submittedName>
</protein>
<proteinExistence type="predicted"/>
<gene>
    <name evidence="1" type="ORF">ECPE_LOCUS12682</name>
</gene>
<reference evidence="3" key="1">
    <citation type="submission" date="2016-06" db="UniProtKB">
        <authorList>
            <consortium name="WormBaseParasite"/>
        </authorList>
    </citation>
    <scope>IDENTIFICATION</scope>
</reference>
<evidence type="ECO:0000313" key="3">
    <source>
        <dbReference type="WBParaSite" id="ECPE_0001271801-mRNA-1"/>
    </source>
</evidence>
<dbReference type="WBParaSite" id="ECPE_0001271801-mRNA-1">
    <property type="protein sequence ID" value="ECPE_0001271801-mRNA-1"/>
    <property type="gene ID" value="ECPE_0001271801"/>
</dbReference>
<evidence type="ECO:0000313" key="1">
    <source>
        <dbReference type="EMBL" id="VDP89954.1"/>
    </source>
</evidence>
<dbReference type="EMBL" id="UZAN01053391">
    <property type="protein sequence ID" value="VDP89954.1"/>
    <property type="molecule type" value="Genomic_DNA"/>
</dbReference>
<reference evidence="1 2" key="2">
    <citation type="submission" date="2018-11" db="EMBL/GenBank/DDBJ databases">
        <authorList>
            <consortium name="Pathogen Informatics"/>
        </authorList>
    </citation>
    <scope>NUCLEOTIDE SEQUENCE [LARGE SCALE GENOMIC DNA]</scope>
    <source>
        <strain evidence="1 2">Egypt</strain>
    </source>
</reference>
<accession>A0A183B0E7</accession>
<name>A0A183B0E7_9TREM</name>